<name>A0A1K1TVI9_9GAMM</name>
<dbReference type="Proteomes" id="UP000182350">
    <property type="component" value="Unassembled WGS sequence"/>
</dbReference>
<dbReference type="AlphaFoldDB" id="A0A1K1TVI9"/>
<dbReference type="InterPro" id="IPR011990">
    <property type="entry name" value="TPR-like_helical_dom_sf"/>
</dbReference>
<dbReference type="SUPFAM" id="SSF48452">
    <property type="entry name" value="TPR-like"/>
    <property type="match status" value="1"/>
</dbReference>
<reference evidence="1 2" key="1">
    <citation type="submission" date="2016-11" db="EMBL/GenBank/DDBJ databases">
        <authorList>
            <person name="Jaros S."/>
            <person name="Januszkiewicz K."/>
            <person name="Wedrychowicz H."/>
        </authorList>
    </citation>
    <scope>NUCLEOTIDE SEQUENCE [LARGE SCALE GENOMIC DNA]</scope>
    <source>
        <strain evidence="1 2">DSM 21637</strain>
    </source>
</reference>
<proteinExistence type="predicted"/>
<sequence length="446" mass="50457">MLVRNTLSAASGLSGRLLFCLVLLFSVQVQADAARALQQLNQEQQFQAAYELGLRQLAHEAGRPAFDMAFGVAALESGHYDQALFAFERVLMVNRNAPLPRLELARTHFMMGNLIAARRHFNQVLEQDPPPPPAVARRIQWFLNAIDQREAGRAVAASDMSARFHLGIRLGHDSNPRNMTHQDVLLFGALLLDLPEPESDTFHEVFGGVTFFQQRAESWGWFMGGDLSLRTYHDQSEMNATNFNLRGGPIFLGTHWRLVLPLQLGFQVRSDDNRTELKSLAAEYTRRIDAARDYTLFGQLAKVDHEPGGALRDVDTFTAGFIYSLRPMEQLRLYLGPVYGNENASDEGPHFGRSWYGLRSGAGYALNEQQRLDFNLSHIRARHKAEDPVFLERRTDNQTSYGVNFTHRAANNMQLELGLQQSGNDSNMNLYTYNRTQLTAGIRKEW</sequence>
<evidence type="ECO:0000313" key="1">
    <source>
        <dbReference type="EMBL" id="SFX04727.1"/>
    </source>
</evidence>
<dbReference type="Gene3D" id="1.25.40.10">
    <property type="entry name" value="Tetratricopeptide repeat domain"/>
    <property type="match status" value="1"/>
</dbReference>
<keyword evidence="2" id="KW-1185">Reference proteome</keyword>
<dbReference type="SUPFAM" id="SSF56935">
    <property type="entry name" value="Porins"/>
    <property type="match status" value="1"/>
</dbReference>
<gene>
    <name evidence="1" type="ORF">SAMN02745752_00336</name>
</gene>
<dbReference type="Pfam" id="PF14559">
    <property type="entry name" value="TPR_19"/>
    <property type="match status" value="1"/>
</dbReference>
<dbReference type="EMBL" id="FPJW01000001">
    <property type="protein sequence ID" value="SFX04727.1"/>
    <property type="molecule type" value="Genomic_DNA"/>
</dbReference>
<evidence type="ECO:0000313" key="2">
    <source>
        <dbReference type="Proteomes" id="UP000182350"/>
    </source>
</evidence>
<protein>
    <submittedName>
        <fullName evidence="1">Tetratricopeptide repeat-containing protein</fullName>
    </submittedName>
</protein>
<accession>A0A1K1TVI9</accession>
<dbReference type="RefSeq" id="WP_072324568.1">
    <property type="nucleotide sequence ID" value="NZ_FPJW01000001.1"/>
</dbReference>
<dbReference type="STRING" id="1122209.SAMN02745752_00336"/>
<organism evidence="1 2">
    <name type="scientific">Marinospirillum alkaliphilum DSM 21637</name>
    <dbReference type="NCBI Taxonomy" id="1122209"/>
    <lineage>
        <taxon>Bacteria</taxon>
        <taxon>Pseudomonadati</taxon>
        <taxon>Pseudomonadota</taxon>
        <taxon>Gammaproteobacteria</taxon>
        <taxon>Oceanospirillales</taxon>
        <taxon>Oceanospirillaceae</taxon>
        <taxon>Marinospirillum</taxon>
    </lineage>
</organism>